<dbReference type="PROSITE" id="PS50262">
    <property type="entry name" value="G_PROTEIN_RECEP_F1_2"/>
    <property type="match status" value="1"/>
</dbReference>
<dbReference type="GO" id="GO:0004930">
    <property type="term" value="F:G protein-coupled receptor activity"/>
    <property type="evidence" value="ECO:0007669"/>
    <property type="project" value="TreeGrafter"/>
</dbReference>
<evidence type="ECO:0000256" key="5">
    <source>
        <dbReference type="SAM" id="MobiDB-lite"/>
    </source>
</evidence>
<evidence type="ECO:0000256" key="6">
    <source>
        <dbReference type="SAM" id="Phobius"/>
    </source>
</evidence>
<feature type="region of interest" description="Disordered" evidence="5">
    <location>
        <begin position="654"/>
        <end position="696"/>
    </location>
</feature>
<accession>A0A4P9ZUJ0</accession>
<feature type="transmembrane region" description="Helical" evidence="6">
    <location>
        <begin position="136"/>
        <end position="156"/>
    </location>
</feature>
<gene>
    <name evidence="8" type="ORF">BJ085DRAFT_38178</name>
</gene>
<keyword evidence="3 6" id="KW-1133">Transmembrane helix</keyword>
<evidence type="ECO:0000256" key="2">
    <source>
        <dbReference type="ARBA" id="ARBA00022692"/>
    </source>
</evidence>
<dbReference type="InterPro" id="IPR017452">
    <property type="entry name" value="GPCR_Rhodpsn_7TM"/>
</dbReference>
<feature type="compositionally biased region" description="Low complexity" evidence="5">
    <location>
        <begin position="528"/>
        <end position="542"/>
    </location>
</feature>
<dbReference type="EMBL" id="ML002573">
    <property type="protein sequence ID" value="RKP36918.1"/>
    <property type="molecule type" value="Genomic_DNA"/>
</dbReference>
<feature type="transmembrane region" description="Helical" evidence="6">
    <location>
        <begin position="183"/>
        <end position="209"/>
    </location>
</feature>
<sequence>MIEGIHQTTEDANSHVNDNAHLNILVNTTRITAGLSIVGCLAVLVCLAFMRRLRTNSFKYTLVVTLADLIDVSAKALSRQPLDQWGGPNSAICQLQAILIQWGTLASILCSGLVAVNLVSVFLLDRQKSIIRRNQQFMLGTFFLLPLAIAVTPLVARDPNRVRGYGDADLWCWIPPQHLALQIVIWLAPLILVTVFLLATFGVVGYVIFHDVQSRTQNMTAIQQERVLRYKRLYSITTSLHMVVFLVSWSPTLIARFYSMAHDRTLSYPVALYFGAVSPLRGLFNCLIYFSLNFFTKGRQTKEVLHLDCPQPPDAVVSDKVITTTTATSPRDKGHYLSFGYLLSRQNVTHGTISFLQKGISSTVTNPSTSSDSKSSQDPKDSTAATVESKTGEPGGSDRRDSAAPEEPEEDLETVRAREIQRSTYISKIMRRRQTGHWESSFSTDASMEQLSIPRLTFDPHRKSTSVLASPIGRRQDMGHLSVYPTVPFEQIQSPTLSELSGVWSGGSGGLRPLPPFRKLEKAHRRYTSSSTSAGSSSVGSSNLTSTCAWGLGTDSDSSSPQRQSNDARQKLTSSRFLNYLLKANISGGSNVPFPRQRDSRLLTPGGLESLKRLTKHIIPTELDLAQDPIDDDEIDDLLSEMLTDLNRRTHYHHPYYPPTSLQATTPQVESPPPPITLSSPETPAMGTPKALKKMSPRNSLTIRLSRQHRRLPLLVPAATKPPRRFQRASVLPRLANMPTKPFKSKQPAVQNGHSSIQIQAYDFMGQWDPVAMYYFLDFGSGPSLKLHNPQILPMPGMIGARVENNQHHLP</sequence>
<feature type="domain" description="G-protein coupled receptors family 1 profile" evidence="7">
    <location>
        <begin position="39"/>
        <end position="289"/>
    </location>
</feature>
<evidence type="ECO:0000259" key="7">
    <source>
        <dbReference type="PROSITE" id="PS50262"/>
    </source>
</evidence>
<dbReference type="AlphaFoldDB" id="A0A4P9ZUJ0"/>
<keyword evidence="9" id="KW-1185">Reference proteome</keyword>
<name>A0A4P9ZUJ0_9FUNG</name>
<dbReference type="Gene3D" id="1.20.1070.10">
    <property type="entry name" value="Rhodopsin 7-helix transmembrane proteins"/>
    <property type="match status" value="1"/>
</dbReference>
<dbReference type="Proteomes" id="UP000268162">
    <property type="component" value="Unassembled WGS sequence"/>
</dbReference>
<protein>
    <recommendedName>
        <fullName evidence="7">G-protein coupled receptors family 1 profile domain-containing protein</fullName>
    </recommendedName>
</protein>
<keyword evidence="2 6" id="KW-0812">Transmembrane</keyword>
<feature type="region of interest" description="Disordered" evidence="5">
    <location>
        <begin position="522"/>
        <end position="542"/>
    </location>
</feature>
<evidence type="ECO:0000256" key="3">
    <source>
        <dbReference type="ARBA" id="ARBA00022989"/>
    </source>
</evidence>
<reference evidence="9" key="1">
    <citation type="journal article" date="2018" name="Nat. Microbiol.">
        <title>Leveraging single-cell genomics to expand the fungal tree of life.</title>
        <authorList>
            <person name="Ahrendt S.R."/>
            <person name="Quandt C.A."/>
            <person name="Ciobanu D."/>
            <person name="Clum A."/>
            <person name="Salamov A."/>
            <person name="Andreopoulos B."/>
            <person name="Cheng J.F."/>
            <person name="Woyke T."/>
            <person name="Pelin A."/>
            <person name="Henrissat B."/>
            <person name="Reynolds N.K."/>
            <person name="Benny G.L."/>
            <person name="Smith M.E."/>
            <person name="James T.Y."/>
            <person name="Grigoriev I.V."/>
        </authorList>
    </citation>
    <scope>NUCLEOTIDE SEQUENCE [LARGE SCALE GENOMIC DNA]</scope>
    <source>
        <strain evidence="9">RSA 468</strain>
    </source>
</reference>
<dbReference type="PANTHER" id="PTHR23112">
    <property type="entry name" value="G PROTEIN-COUPLED RECEPTOR 157-RELATED"/>
    <property type="match status" value="1"/>
</dbReference>
<evidence type="ECO:0000313" key="9">
    <source>
        <dbReference type="Proteomes" id="UP000268162"/>
    </source>
</evidence>
<feature type="compositionally biased region" description="Polar residues" evidence="5">
    <location>
        <begin position="555"/>
        <end position="571"/>
    </location>
</feature>
<feature type="compositionally biased region" description="Polar residues" evidence="5">
    <location>
        <begin position="660"/>
        <end position="669"/>
    </location>
</feature>
<dbReference type="GO" id="GO:0007189">
    <property type="term" value="P:adenylate cyclase-activating G protein-coupled receptor signaling pathway"/>
    <property type="evidence" value="ECO:0007669"/>
    <property type="project" value="TreeGrafter"/>
</dbReference>
<dbReference type="SUPFAM" id="SSF81321">
    <property type="entry name" value="Family A G protein-coupled receptor-like"/>
    <property type="match status" value="1"/>
</dbReference>
<feature type="transmembrane region" description="Helical" evidence="6">
    <location>
        <begin position="98"/>
        <end position="124"/>
    </location>
</feature>
<keyword evidence="4 6" id="KW-0472">Membrane</keyword>
<proteinExistence type="predicted"/>
<dbReference type="InterPro" id="IPR022343">
    <property type="entry name" value="GCR1-cAMP_receptor"/>
</dbReference>
<evidence type="ECO:0000256" key="4">
    <source>
        <dbReference type="ARBA" id="ARBA00023136"/>
    </source>
</evidence>
<organism evidence="8 9">
    <name type="scientific">Dimargaris cristalligena</name>
    <dbReference type="NCBI Taxonomy" id="215637"/>
    <lineage>
        <taxon>Eukaryota</taxon>
        <taxon>Fungi</taxon>
        <taxon>Fungi incertae sedis</taxon>
        <taxon>Zoopagomycota</taxon>
        <taxon>Kickxellomycotina</taxon>
        <taxon>Dimargaritomycetes</taxon>
        <taxon>Dimargaritales</taxon>
        <taxon>Dimargaritaceae</taxon>
        <taxon>Dimargaris</taxon>
    </lineage>
</organism>
<dbReference type="PRINTS" id="PR02001">
    <property type="entry name" value="GCR1CAMPR"/>
</dbReference>
<evidence type="ECO:0000313" key="8">
    <source>
        <dbReference type="EMBL" id="RKP36918.1"/>
    </source>
</evidence>
<comment type="subcellular location">
    <subcellularLocation>
        <location evidence="1">Membrane</location>
        <topology evidence="1">Multi-pass membrane protein</topology>
    </subcellularLocation>
</comment>
<feature type="transmembrane region" description="Helical" evidence="6">
    <location>
        <begin position="31"/>
        <end position="50"/>
    </location>
</feature>
<dbReference type="PANTHER" id="PTHR23112:SF0">
    <property type="entry name" value="TRANSMEMBRANE PROTEIN 116"/>
    <property type="match status" value="1"/>
</dbReference>
<feature type="region of interest" description="Disordered" evidence="5">
    <location>
        <begin position="362"/>
        <end position="418"/>
    </location>
</feature>
<evidence type="ECO:0000256" key="1">
    <source>
        <dbReference type="ARBA" id="ARBA00004141"/>
    </source>
</evidence>
<feature type="transmembrane region" description="Helical" evidence="6">
    <location>
        <begin position="270"/>
        <end position="292"/>
    </location>
</feature>
<feature type="region of interest" description="Disordered" evidence="5">
    <location>
        <begin position="552"/>
        <end position="571"/>
    </location>
</feature>
<dbReference type="GO" id="GO:0005886">
    <property type="term" value="C:plasma membrane"/>
    <property type="evidence" value="ECO:0007669"/>
    <property type="project" value="TreeGrafter"/>
</dbReference>
<feature type="transmembrane region" description="Helical" evidence="6">
    <location>
        <begin position="233"/>
        <end position="258"/>
    </location>
</feature>
<dbReference type="STRING" id="215637.A0A4P9ZUJ0"/>